<dbReference type="InterPro" id="IPR015424">
    <property type="entry name" value="PyrdxlP-dep_Trfase"/>
</dbReference>
<sequence length="100" mass="11292">MIGDVRGSGLFIGVELVEDRKTKHPATDETEEIVERCIERGLIIDAEAPYITRKGDIRRNVMPIKPPLIISKEDAERGLNILEEVIKEVSDEFEIPYSKG</sequence>
<evidence type="ECO:0000313" key="2">
    <source>
        <dbReference type="EMBL" id="HHE75715.1"/>
    </source>
</evidence>
<accession>A0A7J3T8X0</accession>
<dbReference type="PANTHER" id="PTHR45688">
    <property type="match status" value="1"/>
</dbReference>
<reference evidence="2" key="1">
    <citation type="journal article" date="2020" name="mSystems">
        <title>Genome- and Community-Level Interaction Insights into Carbon Utilization and Element Cycling Functions of Hydrothermarchaeota in Hydrothermal Sediment.</title>
        <authorList>
            <person name="Zhou Z."/>
            <person name="Liu Y."/>
            <person name="Xu W."/>
            <person name="Pan J."/>
            <person name="Luo Z.H."/>
            <person name="Li M."/>
        </authorList>
    </citation>
    <scope>NUCLEOTIDE SEQUENCE [LARGE SCALE GENOMIC DNA]</scope>
    <source>
        <strain evidence="2">HyVt-85</strain>
    </source>
</reference>
<name>A0A7J3T8X0_9ARCH</name>
<dbReference type="InterPro" id="IPR005814">
    <property type="entry name" value="Aminotrans_3"/>
</dbReference>
<protein>
    <submittedName>
        <fullName evidence="2">Aminotransferase class III-fold pyridoxal phosphate-dependent enzyme</fullName>
    </submittedName>
</protein>
<dbReference type="PANTHER" id="PTHR45688:SF13">
    <property type="entry name" value="ALANINE--GLYOXYLATE AMINOTRANSFERASE 2-LIKE"/>
    <property type="match status" value="1"/>
</dbReference>
<dbReference type="Pfam" id="PF00202">
    <property type="entry name" value="Aminotran_3"/>
    <property type="match status" value="1"/>
</dbReference>
<organism evidence="2">
    <name type="scientific">Candidatus Aciduliprofundum boonei</name>
    <dbReference type="NCBI Taxonomy" id="379547"/>
    <lineage>
        <taxon>Archaea</taxon>
        <taxon>Methanobacteriati</taxon>
        <taxon>Thermoplasmatota</taxon>
        <taxon>DHVE2 group</taxon>
        <taxon>Candidatus Aciduliprofundum</taxon>
    </lineage>
</organism>
<comment type="similarity">
    <text evidence="1">Belongs to the class-III pyridoxal-phosphate-dependent aminotransferase family.</text>
</comment>
<proteinExistence type="inferred from homology"/>
<dbReference type="GO" id="GO:0030170">
    <property type="term" value="F:pyridoxal phosphate binding"/>
    <property type="evidence" value="ECO:0007669"/>
    <property type="project" value="InterPro"/>
</dbReference>
<keyword evidence="2" id="KW-0032">Aminotransferase</keyword>
<dbReference type="Proteomes" id="UP000886130">
    <property type="component" value="Unassembled WGS sequence"/>
</dbReference>
<dbReference type="InterPro" id="IPR015422">
    <property type="entry name" value="PyrdxlP-dep_Trfase_small"/>
</dbReference>
<dbReference type="EMBL" id="DRTM01000086">
    <property type="protein sequence ID" value="HHE75715.1"/>
    <property type="molecule type" value="Genomic_DNA"/>
</dbReference>
<comment type="caution">
    <text evidence="2">The sequence shown here is derived from an EMBL/GenBank/DDBJ whole genome shotgun (WGS) entry which is preliminary data.</text>
</comment>
<dbReference type="GO" id="GO:0008483">
    <property type="term" value="F:transaminase activity"/>
    <property type="evidence" value="ECO:0007669"/>
    <property type="project" value="UniProtKB-KW"/>
</dbReference>
<dbReference type="SUPFAM" id="SSF53383">
    <property type="entry name" value="PLP-dependent transferases"/>
    <property type="match status" value="1"/>
</dbReference>
<dbReference type="Gene3D" id="3.90.1150.10">
    <property type="entry name" value="Aspartate Aminotransferase, domain 1"/>
    <property type="match status" value="1"/>
</dbReference>
<evidence type="ECO:0000256" key="1">
    <source>
        <dbReference type="ARBA" id="ARBA00008954"/>
    </source>
</evidence>
<dbReference type="AlphaFoldDB" id="A0A7J3T8X0"/>
<gene>
    <name evidence="2" type="ORF">ENL31_01130</name>
</gene>
<keyword evidence="2" id="KW-0808">Transferase</keyword>